<evidence type="ECO:0000256" key="1">
    <source>
        <dbReference type="ARBA" id="ARBA00022729"/>
    </source>
</evidence>
<feature type="signal peptide" evidence="2">
    <location>
        <begin position="1"/>
        <end position="20"/>
    </location>
</feature>
<evidence type="ECO:0000313" key="4">
    <source>
        <dbReference type="EMBL" id="SJZ69454.1"/>
    </source>
</evidence>
<accession>A0A1T4MRM7</accession>
<protein>
    <submittedName>
        <fullName evidence="4">Opacity protein</fullName>
    </submittedName>
</protein>
<organism evidence="4 5">
    <name type="scientific">Cetobacterium ceti</name>
    <dbReference type="NCBI Taxonomy" id="180163"/>
    <lineage>
        <taxon>Bacteria</taxon>
        <taxon>Fusobacteriati</taxon>
        <taxon>Fusobacteriota</taxon>
        <taxon>Fusobacteriia</taxon>
        <taxon>Fusobacteriales</taxon>
        <taxon>Fusobacteriaceae</taxon>
        <taxon>Cetobacterium</taxon>
    </lineage>
</organism>
<name>A0A1T4MRM7_9FUSO</name>
<dbReference type="InterPro" id="IPR011250">
    <property type="entry name" value="OMP/PagP_B-barrel"/>
</dbReference>
<dbReference type="RefSeq" id="WP_078693786.1">
    <property type="nucleotide sequence ID" value="NZ_FUWX01000009.1"/>
</dbReference>
<feature type="domain" description="Outer membrane protein beta-barrel" evidence="3">
    <location>
        <begin position="65"/>
        <end position="252"/>
    </location>
</feature>
<sequence>MKKFTFLLSSILILSTSVYAKEMMVNPMESKEVVEQPMVVEEVSTVVVQDIVPRKNKQYLVLKVGGDISPEYENVNLNGNKLNSKSAKNLGYEISLEFMQQLWHSNFEVGLGTAYQRHGGVKSINSVSEPEIVRASTNEISVNLGRYDSVPLYLIGKYNFGFWKGWSPYIKGDIGYSFNIKDHSLREAGESIPTKIDDGLYYGVGLGAEYYNWTVDAMYKVNKADIKVHADADRYSDNFDYSRVTLSVGYKFDL</sequence>
<evidence type="ECO:0000256" key="2">
    <source>
        <dbReference type="SAM" id="SignalP"/>
    </source>
</evidence>
<dbReference type="OrthoDB" id="81819at2"/>
<keyword evidence="1 2" id="KW-0732">Signal</keyword>
<gene>
    <name evidence="4" type="ORF">SAMN02745174_01288</name>
</gene>
<evidence type="ECO:0000259" key="3">
    <source>
        <dbReference type="Pfam" id="PF13505"/>
    </source>
</evidence>
<dbReference type="SUPFAM" id="SSF56925">
    <property type="entry name" value="OMPA-like"/>
    <property type="match status" value="1"/>
</dbReference>
<feature type="chain" id="PRO_5012482011" evidence="2">
    <location>
        <begin position="21"/>
        <end position="254"/>
    </location>
</feature>
<dbReference type="Pfam" id="PF13505">
    <property type="entry name" value="OMP_b-brl"/>
    <property type="match status" value="1"/>
</dbReference>
<dbReference type="Gene3D" id="2.40.160.20">
    <property type="match status" value="1"/>
</dbReference>
<reference evidence="4 5" key="1">
    <citation type="submission" date="2017-02" db="EMBL/GenBank/DDBJ databases">
        <authorList>
            <person name="Peterson S.W."/>
        </authorList>
    </citation>
    <scope>NUCLEOTIDE SEQUENCE [LARGE SCALE GENOMIC DNA]</scope>
    <source>
        <strain evidence="4 5">ATCC 700028</strain>
    </source>
</reference>
<proteinExistence type="predicted"/>
<dbReference type="EMBL" id="FUWX01000009">
    <property type="protein sequence ID" value="SJZ69454.1"/>
    <property type="molecule type" value="Genomic_DNA"/>
</dbReference>
<keyword evidence="5" id="KW-1185">Reference proteome</keyword>
<dbReference type="Proteomes" id="UP000191153">
    <property type="component" value="Unassembled WGS sequence"/>
</dbReference>
<dbReference type="AlphaFoldDB" id="A0A1T4MRM7"/>
<dbReference type="InterPro" id="IPR027385">
    <property type="entry name" value="Beta-barrel_OMP"/>
</dbReference>
<evidence type="ECO:0000313" key="5">
    <source>
        <dbReference type="Proteomes" id="UP000191153"/>
    </source>
</evidence>